<protein>
    <submittedName>
        <fullName evidence="1">Uncharacterized protein</fullName>
    </submittedName>
</protein>
<reference evidence="1 2" key="1">
    <citation type="journal article" date="2024" name="Front Chem Biol">
        <title>Unveiling the potential of Daldinia eschscholtzii MFLUCC 19-0629 through bioactivity and bioinformatics studies for enhanced sustainable agriculture production.</title>
        <authorList>
            <person name="Brooks S."/>
            <person name="Weaver J.A."/>
            <person name="Klomchit A."/>
            <person name="Alharthi S.A."/>
            <person name="Onlamun T."/>
            <person name="Nurani R."/>
            <person name="Vong T.K."/>
            <person name="Alberti F."/>
            <person name="Greco C."/>
        </authorList>
    </citation>
    <scope>NUCLEOTIDE SEQUENCE [LARGE SCALE GENOMIC DNA]</scope>
    <source>
        <strain evidence="1">MFLUCC 19-0629</strain>
    </source>
</reference>
<proteinExistence type="predicted"/>
<gene>
    <name evidence="1" type="ORF">Daesc_003083</name>
</gene>
<name>A0AAX6MS46_9PEZI</name>
<organism evidence="1 2">
    <name type="scientific">Daldinia eschscholtzii</name>
    <dbReference type="NCBI Taxonomy" id="292717"/>
    <lineage>
        <taxon>Eukaryota</taxon>
        <taxon>Fungi</taxon>
        <taxon>Dikarya</taxon>
        <taxon>Ascomycota</taxon>
        <taxon>Pezizomycotina</taxon>
        <taxon>Sordariomycetes</taxon>
        <taxon>Xylariomycetidae</taxon>
        <taxon>Xylariales</taxon>
        <taxon>Hypoxylaceae</taxon>
        <taxon>Daldinia</taxon>
    </lineage>
</organism>
<accession>A0AAX6MS46</accession>
<dbReference type="EMBL" id="JBANMG010000003">
    <property type="protein sequence ID" value="KAK6955445.1"/>
    <property type="molecule type" value="Genomic_DNA"/>
</dbReference>
<evidence type="ECO:0000313" key="1">
    <source>
        <dbReference type="EMBL" id="KAK6955445.1"/>
    </source>
</evidence>
<evidence type="ECO:0000313" key="2">
    <source>
        <dbReference type="Proteomes" id="UP001369815"/>
    </source>
</evidence>
<comment type="caution">
    <text evidence="1">The sequence shown here is derived from an EMBL/GenBank/DDBJ whole genome shotgun (WGS) entry which is preliminary data.</text>
</comment>
<sequence>MFKQAQVSAHLAPTQLWELHLTAGREIHWKENPVRRLFLITGSEGWKEARRPLNIMVQSLSIIGIIFWYRLPKEPPGVNDNQLCRL</sequence>
<dbReference type="Proteomes" id="UP001369815">
    <property type="component" value="Unassembled WGS sequence"/>
</dbReference>
<keyword evidence="2" id="KW-1185">Reference proteome</keyword>
<dbReference type="AlphaFoldDB" id="A0AAX6MS46"/>